<keyword evidence="1" id="KW-0175">Coiled coil</keyword>
<accession>A0A067E3G9</accession>
<evidence type="ECO:0000256" key="1">
    <source>
        <dbReference type="SAM" id="Coils"/>
    </source>
</evidence>
<name>A0A067E3G9_CITSI</name>
<sequence>MGDFAIHISANLVSQLAEDSGKVKKKTKKTKPRKSQEPQQPQTKVNHKQILDDSKTQKGTPAPGWPLQPPVFLPLSPSAHSAELDAIRSVLHESERVLEKIHKQEENMVQELTERAKTLRDQEFKLPYQKPLPCLAEKDACESCYKEFGKDPLKCLPLLKNYADCSRRARQQVSSADK</sequence>
<reference evidence="3 4" key="1">
    <citation type="submission" date="2014-04" db="EMBL/GenBank/DDBJ databases">
        <authorList>
            <consortium name="International Citrus Genome Consortium"/>
            <person name="Gmitter F."/>
            <person name="Chen C."/>
            <person name="Farmerie W."/>
            <person name="Harkins T."/>
            <person name="Desany B."/>
            <person name="Mohiuddin M."/>
            <person name="Kodira C."/>
            <person name="Borodovsky M."/>
            <person name="Lomsadze A."/>
            <person name="Burns P."/>
            <person name="Jenkins J."/>
            <person name="Prochnik S."/>
            <person name="Shu S."/>
            <person name="Chapman J."/>
            <person name="Pitluck S."/>
            <person name="Schmutz J."/>
            <person name="Rokhsar D."/>
        </authorList>
    </citation>
    <scope>NUCLEOTIDE SEQUENCE</scope>
</reference>
<dbReference type="EMBL" id="KK785143">
    <property type="protein sequence ID" value="KDO48410.1"/>
    <property type="molecule type" value="Genomic_DNA"/>
</dbReference>
<dbReference type="AlphaFoldDB" id="A0A067E3G9"/>
<gene>
    <name evidence="3" type="ORF">CISIN_1g030368mg</name>
</gene>
<evidence type="ECO:0000313" key="4">
    <source>
        <dbReference type="Proteomes" id="UP000027120"/>
    </source>
</evidence>
<proteinExistence type="predicted"/>
<keyword evidence="4" id="KW-1185">Reference proteome</keyword>
<dbReference type="KEGG" id="cit:102627073"/>
<feature type="region of interest" description="Disordered" evidence="2">
    <location>
        <begin position="17"/>
        <end position="73"/>
    </location>
</feature>
<feature type="coiled-coil region" evidence="1">
    <location>
        <begin position="95"/>
        <end position="122"/>
    </location>
</feature>
<dbReference type="eggNOG" id="ENOG502S01R">
    <property type="taxonomic scope" value="Eukaryota"/>
</dbReference>
<feature type="compositionally biased region" description="Basic residues" evidence="2">
    <location>
        <begin position="23"/>
        <end position="33"/>
    </location>
</feature>
<evidence type="ECO:0000256" key="2">
    <source>
        <dbReference type="SAM" id="MobiDB-lite"/>
    </source>
</evidence>
<dbReference type="STRING" id="2711.A0A067E3G9"/>
<dbReference type="PaxDb" id="2711-XP_006477266.1"/>
<evidence type="ECO:0000313" key="3">
    <source>
        <dbReference type="EMBL" id="KDO48410.1"/>
    </source>
</evidence>
<dbReference type="SMR" id="A0A067E3G9"/>
<protein>
    <submittedName>
        <fullName evidence="3">Uncharacterized protein</fullName>
    </submittedName>
</protein>
<organism evidence="3 4">
    <name type="scientific">Citrus sinensis</name>
    <name type="common">Sweet orange</name>
    <name type="synonym">Citrus aurantium var. sinensis</name>
    <dbReference type="NCBI Taxonomy" id="2711"/>
    <lineage>
        <taxon>Eukaryota</taxon>
        <taxon>Viridiplantae</taxon>
        <taxon>Streptophyta</taxon>
        <taxon>Embryophyta</taxon>
        <taxon>Tracheophyta</taxon>
        <taxon>Spermatophyta</taxon>
        <taxon>Magnoliopsida</taxon>
        <taxon>eudicotyledons</taxon>
        <taxon>Gunneridae</taxon>
        <taxon>Pentapetalae</taxon>
        <taxon>rosids</taxon>
        <taxon>malvids</taxon>
        <taxon>Sapindales</taxon>
        <taxon>Rutaceae</taxon>
        <taxon>Aurantioideae</taxon>
        <taxon>Citrus</taxon>
    </lineage>
</organism>
<dbReference type="PANTHER" id="PTHR47587:SF2">
    <property type="entry name" value="OS05G0103500 PROTEIN"/>
    <property type="match status" value="1"/>
</dbReference>
<dbReference type="Proteomes" id="UP000027120">
    <property type="component" value="Unassembled WGS sequence"/>
</dbReference>
<feature type="compositionally biased region" description="Pro residues" evidence="2">
    <location>
        <begin position="63"/>
        <end position="72"/>
    </location>
</feature>
<dbReference type="PANTHER" id="PTHR47587">
    <property type="entry name" value="OS05G0103500 PROTEIN"/>
    <property type="match status" value="1"/>
</dbReference>